<evidence type="ECO:0008006" key="4">
    <source>
        <dbReference type="Google" id="ProtNLM"/>
    </source>
</evidence>
<dbReference type="Pfam" id="PF12730">
    <property type="entry name" value="ABC2_membrane_4"/>
    <property type="match status" value="1"/>
</dbReference>
<dbReference type="AlphaFoldDB" id="A0A2T6GA54"/>
<dbReference type="PANTHER" id="PTHR37305">
    <property type="entry name" value="INTEGRAL MEMBRANE PROTEIN-RELATED"/>
    <property type="match status" value="1"/>
</dbReference>
<protein>
    <recommendedName>
        <fullName evidence="4">ABC transporter permease</fullName>
    </recommendedName>
</protein>
<sequence>MSSCKGVRSLSKLIQCELFKVFRQKKLYLFMLILTAVEISAVFQIYREAAGFTGFGPNGQSFPLIVLHNSTFFIPILIAILAADSIAEEYRSGNLKKALLCPVSRMDLLHAKIVSMFTVVAVLLIFLVLSSYVIGTLAFGWGERTVVDEIVYTFSEGVRLVAKIVLLSVPPNLAFGMIVIFVALLTTNPGGSIGAALVLLAVSPLVEGIPQVRDFFIGYQMRVIPFLPLHDMAAIDLWGGLAVIIVYFGVLYTGSVMMIRKKDILI</sequence>
<feature type="transmembrane region" description="Helical" evidence="1">
    <location>
        <begin position="27"/>
        <end position="46"/>
    </location>
</feature>
<keyword evidence="1" id="KW-0812">Transmembrane</keyword>
<feature type="transmembrane region" description="Helical" evidence="1">
    <location>
        <begin position="113"/>
        <end position="141"/>
    </location>
</feature>
<name>A0A2T6GA54_9BACL</name>
<evidence type="ECO:0000256" key="1">
    <source>
        <dbReference type="SAM" id="Phobius"/>
    </source>
</evidence>
<dbReference type="EMBL" id="PYHP01000004">
    <property type="protein sequence ID" value="PUA41034.1"/>
    <property type="molecule type" value="Genomic_DNA"/>
</dbReference>
<comment type="caution">
    <text evidence="2">The sequence shown here is derived from an EMBL/GenBank/DDBJ whole genome shotgun (WGS) entry which is preliminary data.</text>
</comment>
<dbReference type="Proteomes" id="UP000244184">
    <property type="component" value="Unassembled WGS sequence"/>
</dbReference>
<organism evidence="2 3">
    <name type="scientific">Paenibacillus elgii</name>
    <dbReference type="NCBI Taxonomy" id="189691"/>
    <lineage>
        <taxon>Bacteria</taxon>
        <taxon>Bacillati</taxon>
        <taxon>Bacillota</taxon>
        <taxon>Bacilli</taxon>
        <taxon>Bacillales</taxon>
        <taxon>Paenibacillaceae</taxon>
        <taxon>Paenibacillus</taxon>
    </lineage>
</organism>
<feature type="transmembrane region" description="Helical" evidence="1">
    <location>
        <begin position="193"/>
        <end position="212"/>
    </location>
</feature>
<evidence type="ECO:0000313" key="2">
    <source>
        <dbReference type="EMBL" id="PUA41034.1"/>
    </source>
</evidence>
<evidence type="ECO:0000313" key="3">
    <source>
        <dbReference type="Proteomes" id="UP000244184"/>
    </source>
</evidence>
<reference evidence="2 3" key="1">
    <citation type="submission" date="2018-03" db="EMBL/GenBank/DDBJ databases">
        <title>Genome sequence of Paenibacillus elgii strain AC13 an antimicrobial compound producing bacteria.</title>
        <authorList>
            <person name="Kurokawa A.S."/>
            <person name="Araujo J.F."/>
            <person name="Costa R.A."/>
            <person name="Ortega D.B."/>
            <person name="Pires A.S."/>
            <person name="Pappas G.J.Jr."/>
            <person name="Franco O.L."/>
            <person name="Barreto C."/>
            <person name="Magalhaes B.S."/>
            <person name="Kruger R.H."/>
        </authorList>
    </citation>
    <scope>NUCLEOTIDE SEQUENCE [LARGE SCALE GENOMIC DNA]</scope>
    <source>
        <strain evidence="2 3">AC13</strain>
    </source>
</reference>
<feature type="transmembrane region" description="Helical" evidence="1">
    <location>
        <begin position="232"/>
        <end position="252"/>
    </location>
</feature>
<keyword evidence="1" id="KW-1133">Transmembrane helix</keyword>
<feature type="transmembrane region" description="Helical" evidence="1">
    <location>
        <begin position="66"/>
        <end position="87"/>
    </location>
</feature>
<feature type="transmembrane region" description="Helical" evidence="1">
    <location>
        <begin position="161"/>
        <end position="186"/>
    </location>
</feature>
<keyword evidence="1" id="KW-0472">Membrane</keyword>
<accession>A0A2T6GA54</accession>
<gene>
    <name evidence="2" type="ORF">C8Z91_01170</name>
</gene>
<proteinExistence type="predicted"/>
<dbReference type="PANTHER" id="PTHR37305:SF1">
    <property type="entry name" value="MEMBRANE PROTEIN"/>
    <property type="match status" value="1"/>
</dbReference>